<dbReference type="Gene3D" id="3.30.230.10">
    <property type="match status" value="1"/>
</dbReference>
<keyword evidence="1" id="KW-0812">Transmembrane</keyword>
<dbReference type="InterPro" id="IPR020568">
    <property type="entry name" value="Ribosomal_Su5_D2-typ_SF"/>
</dbReference>
<name>A0A9X0WKM5_9GAMM</name>
<keyword evidence="3" id="KW-1185">Reference proteome</keyword>
<reference evidence="2 3" key="1">
    <citation type="journal article" date="2020" name="Microorganisms">
        <title>Osmotic Adaptation and Compatible Solute Biosynthesis of Phototrophic Bacteria as Revealed from Genome Analyses.</title>
        <authorList>
            <person name="Imhoff J.F."/>
            <person name="Rahn T."/>
            <person name="Kunzel S."/>
            <person name="Keller A."/>
            <person name="Neulinger S.C."/>
        </authorList>
    </citation>
    <scope>NUCLEOTIDE SEQUENCE [LARGE SCALE GENOMIC DNA]</scope>
    <source>
        <strain evidence="2 3">DSM 21303</strain>
    </source>
</reference>
<evidence type="ECO:0000313" key="3">
    <source>
        <dbReference type="Proteomes" id="UP001138802"/>
    </source>
</evidence>
<dbReference type="InterPro" id="IPR014721">
    <property type="entry name" value="Ribsml_uS5_D2-typ_fold_subgr"/>
</dbReference>
<dbReference type="Proteomes" id="UP001138802">
    <property type="component" value="Unassembled WGS sequence"/>
</dbReference>
<feature type="transmembrane region" description="Helical" evidence="1">
    <location>
        <begin position="161"/>
        <end position="185"/>
    </location>
</feature>
<keyword evidence="1" id="KW-1133">Transmembrane helix</keyword>
<keyword evidence="1" id="KW-0472">Membrane</keyword>
<accession>A0A9X0WKM5</accession>
<proteinExistence type="predicted"/>
<dbReference type="RefSeq" id="WP_200389305.1">
    <property type="nucleotide sequence ID" value="NZ_NRSD01000026.1"/>
</dbReference>
<dbReference type="EMBL" id="NRSD01000026">
    <property type="protein sequence ID" value="MBK1646486.1"/>
    <property type="molecule type" value="Genomic_DNA"/>
</dbReference>
<dbReference type="AlphaFoldDB" id="A0A9X0WKM5"/>
<evidence type="ECO:0000313" key="2">
    <source>
        <dbReference type="EMBL" id="MBK1646486.1"/>
    </source>
</evidence>
<sequence length="187" mass="20201">MNGMRSCASDRKSAQVKRLLSYARQGEGIETLDIDVVVGFDDDDFEGQSFGLALALADKLARFQSSRTSPNRLCATGILGNGGQLSAVDAFPEKVHLAFQALEPHSTLAFPNANLLDHTPLLNRLAEADIELRAVNNLADLSELWQTPTTATDHPGPWKHWIGAVLGASLGLSIPSLLVVFYFTLAQ</sequence>
<organism evidence="2 3">
    <name type="scientific">Thiocapsa imhoffii</name>
    <dbReference type="NCBI Taxonomy" id="382777"/>
    <lineage>
        <taxon>Bacteria</taxon>
        <taxon>Pseudomonadati</taxon>
        <taxon>Pseudomonadota</taxon>
        <taxon>Gammaproteobacteria</taxon>
        <taxon>Chromatiales</taxon>
        <taxon>Chromatiaceae</taxon>
        <taxon>Thiocapsa</taxon>
    </lineage>
</organism>
<protein>
    <submittedName>
        <fullName evidence="2">Uncharacterized protein</fullName>
    </submittedName>
</protein>
<evidence type="ECO:0000256" key="1">
    <source>
        <dbReference type="SAM" id="Phobius"/>
    </source>
</evidence>
<comment type="caution">
    <text evidence="2">The sequence shown here is derived from an EMBL/GenBank/DDBJ whole genome shotgun (WGS) entry which is preliminary data.</text>
</comment>
<dbReference type="SUPFAM" id="SSF54211">
    <property type="entry name" value="Ribosomal protein S5 domain 2-like"/>
    <property type="match status" value="1"/>
</dbReference>
<gene>
    <name evidence="2" type="ORF">CKO25_17910</name>
</gene>